<dbReference type="AlphaFoldDB" id="A0A2A4I2C5"/>
<keyword evidence="3" id="KW-1185">Reference proteome</keyword>
<sequence>MADIKTIDVTPNRDDPRPDIQQAVEARSDAVDRGEGGEEPARFTKTGEFDGNSGTGGEVKNQDLTQQ</sequence>
<organism evidence="2 3">
    <name type="scientific">Sphingomonas ginsenosidimutans</name>
    <dbReference type="NCBI Taxonomy" id="862134"/>
    <lineage>
        <taxon>Bacteria</taxon>
        <taxon>Pseudomonadati</taxon>
        <taxon>Pseudomonadota</taxon>
        <taxon>Alphaproteobacteria</taxon>
        <taxon>Sphingomonadales</taxon>
        <taxon>Sphingomonadaceae</taxon>
        <taxon>Sphingomonas</taxon>
    </lineage>
</organism>
<name>A0A2A4I2C5_9SPHN</name>
<evidence type="ECO:0000313" key="3">
    <source>
        <dbReference type="Proteomes" id="UP000218784"/>
    </source>
</evidence>
<feature type="region of interest" description="Disordered" evidence="1">
    <location>
        <begin position="1"/>
        <end position="67"/>
    </location>
</feature>
<comment type="caution">
    <text evidence="2">The sequence shown here is derived from an EMBL/GenBank/DDBJ whole genome shotgun (WGS) entry which is preliminary data.</text>
</comment>
<dbReference type="RefSeq" id="WP_066490808.1">
    <property type="nucleotide sequence ID" value="NZ_JAIEOT010000050.1"/>
</dbReference>
<dbReference type="EMBL" id="NWVD01000001">
    <property type="protein sequence ID" value="PCG10770.1"/>
    <property type="molecule type" value="Genomic_DNA"/>
</dbReference>
<protein>
    <submittedName>
        <fullName evidence="2">Uncharacterized protein</fullName>
    </submittedName>
</protein>
<dbReference type="Proteomes" id="UP000218784">
    <property type="component" value="Unassembled WGS sequence"/>
</dbReference>
<reference evidence="2 3" key="1">
    <citation type="submission" date="2017-09" db="EMBL/GenBank/DDBJ databases">
        <title>Sphingomonas ginsenosidimutans KACC 14949, whole genome shotgun sequence.</title>
        <authorList>
            <person name="Feng G."/>
            <person name="Zhu H."/>
        </authorList>
    </citation>
    <scope>NUCLEOTIDE SEQUENCE [LARGE SCALE GENOMIC DNA]</scope>
    <source>
        <strain evidence="2 3">KACC 14949</strain>
    </source>
</reference>
<feature type="compositionally biased region" description="Basic and acidic residues" evidence="1">
    <location>
        <begin position="26"/>
        <end position="48"/>
    </location>
</feature>
<proteinExistence type="predicted"/>
<accession>A0A2A4I2C5</accession>
<evidence type="ECO:0000313" key="2">
    <source>
        <dbReference type="EMBL" id="PCG10770.1"/>
    </source>
</evidence>
<evidence type="ECO:0000256" key="1">
    <source>
        <dbReference type="SAM" id="MobiDB-lite"/>
    </source>
</evidence>
<gene>
    <name evidence="2" type="ORF">COA17_05195</name>
</gene>